<dbReference type="InterPro" id="IPR001650">
    <property type="entry name" value="Helicase_C-like"/>
</dbReference>
<evidence type="ECO:0000313" key="13">
    <source>
        <dbReference type="Proteomes" id="UP000625711"/>
    </source>
</evidence>
<dbReference type="GO" id="GO:0003724">
    <property type="term" value="F:RNA helicase activity"/>
    <property type="evidence" value="ECO:0007669"/>
    <property type="project" value="UniProtKB-EC"/>
</dbReference>
<dbReference type="Gene3D" id="3.40.50.300">
    <property type="entry name" value="P-loop containing nucleotide triphosphate hydrolases"/>
    <property type="match status" value="2"/>
</dbReference>
<sequence>MNSKNSSFSQERHNYQENSSERFRRPKGLKGREIGLWYAARSRARRSENSNRKQNIKEERHRNKNHYLEKKPLGSILLSDGKKKYISRLLNETSSLINGFDQSDSAFKASFFKHVNGSIIERLELCSDVSICFKNEQLDKLYFEELESKESNSVYKKMLKSRIKLPSMNMKDQILSMINDNQVTVISGETGCGKTTQVAQFILDYFIQNLKGSECKIVCTQPRRISAISIAERVAEERAEVLGNSVGFQIRLEQTKPRERGSILFCTTGVLLKIMETDPALSEISHLIIDEIHERDVISDFLITVLKDVIHFRSDLKVILMSATLNADAFSRYYNNAPHIHIPGFTYPVTEYFLEDVIQKTRFSFSTKKIPIWVQKKHRKNIDTWYNYIKPYLRQLAAEKKYDRFVLEELQKPESEDLNVDLIYELLKYICTQERNDGAILVFVTGFSEIQTLTKRMEKSIDFPRSKFLIFPLHSQLPTVDQKRIFNPAPDGMTKIIIATNIAETSITIDDVTVVINCGYIKLCNLDPETGIETLKPEWVSCANAAQRKGRAGRVKPGICYHLFNRVRFDSLQRYQKPEVLRKRLENVILQLKMLRLGKAEIFLAKLMDPPETTSIKNSLSLLERLGALDEDEILTPLGFHMASLPIGVQCAKMIIMGALFNCLDPVLSVAAALDFKDGFLISTDDQKAADKARLELSDRSNSDHLLMHFAIKGFEQASNPHTFCYKYFLSAPTLKLLSNMRKQFAQMLFDMKFIADSSPRSARNNLNSNNLSLVKAVICSGLYPNVAIICTNKAGKPIKLRSVTHEIMEFHPKSILHRLECVSSPLVMYHHRLRSSKLFIHEGTIVYPLPLVFFGDNFEIMNTDFTGVSINGTMRFLSSESTASIVSKLRYRLSEILEYKVSNPGYIDWTKDTTELKILRAIMEMITSEDMENMDLSDYDDC</sequence>
<dbReference type="Pfam" id="PF26026">
    <property type="entry name" value="RNA_hel_CTD"/>
    <property type="match status" value="1"/>
</dbReference>
<dbReference type="GO" id="GO:0051880">
    <property type="term" value="F:G-quadruplex DNA binding"/>
    <property type="evidence" value="ECO:0007669"/>
    <property type="project" value="TreeGrafter"/>
</dbReference>
<protein>
    <recommendedName>
        <fullName evidence="2">RNA helicase</fullName>
        <ecNumber evidence="2">3.6.4.13</ecNumber>
    </recommendedName>
</protein>
<dbReference type="Gene3D" id="1.20.120.1080">
    <property type="match status" value="1"/>
</dbReference>
<organism evidence="11 13">
    <name type="scientific">Rhynchophorus ferrugineus</name>
    <name type="common">Red palm weevil</name>
    <name type="synonym">Curculio ferrugineus</name>
    <dbReference type="NCBI Taxonomy" id="354439"/>
    <lineage>
        <taxon>Eukaryota</taxon>
        <taxon>Metazoa</taxon>
        <taxon>Ecdysozoa</taxon>
        <taxon>Arthropoda</taxon>
        <taxon>Hexapoda</taxon>
        <taxon>Insecta</taxon>
        <taxon>Pterygota</taxon>
        <taxon>Neoptera</taxon>
        <taxon>Endopterygota</taxon>
        <taxon>Coleoptera</taxon>
        <taxon>Polyphaga</taxon>
        <taxon>Cucujiformia</taxon>
        <taxon>Curculionidae</taxon>
        <taxon>Dryophthorinae</taxon>
        <taxon>Rhynchophorus</taxon>
    </lineage>
</organism>
<dbReference type="SUPFAM" id="SSF52540">
    <property type="entry name" value="P-loop containing nucleoside triphosphate hydrolases"/>
    <property type="match status" value="1"/>
</dbReference>
<dbReference type="SMART" id="SM00490">
    <property type="entry name" value="HELICc"/>
    <property type="match status" value="1"/>
</dbReference>
<dbReference type="Pfam" id="PF00271">
    <property type="entry name" value="Helicase_C"/>
    <property type="match status" value="1"/>
</dbReference>
<dbReference type="OrthoDB" id="5600252at2759"/>
<dbReference type="InterPro" id="IPR011709">
    <property type="entry name" value="DEAD-box_helicase_OB_fold"/>
</dbReference>
<comment type="caution">
    <text evidence="11">The sequence shown here is derived from an EMBL/GenBank/DDBJ whole genome shotgun (WGS) entry which is preliminary data.</text>
</comment>
<feature type="compositionally biased region" description="Basic and acidic residues" evidence="8">
    <location>
        <begin position="10"/>
        <end position="23"/>
    </location>
</feature>
<evidence type="ECO:0000259" key="9">
    <source>
        <dbReference type="PROSITE" id="PS51192"/>
    </source>
</evidence>
<dbReference type="GO" id="GO:0002151">
    <property type="term" value="F:G-quadruplex RNA binding"/>
    <property type="evidence" value="ECO:0007669"/>
    <property type="project" value="TreeGrafter"/>
</dbReference>
<dbReference type="InterPro" id="IPR007502">
    <property type="entry name" value="Helicase-assoc_dom"/>
</dbReference>
<dbReference type="FunFam" id="3.40.50.300:FF:000284">
    <property type="entry name" value="probable ATP-dependent RNA helicase YTHDC2"/>
    <property type="match status" value="1"/>
</dbReference>
<keyword evidence="6" id="KW-0067">ATP-binding</keyword>
<evidence type="ECO:0000256" key="2">
    <source>
        <dbReference type="ARBA" id="ARBA00012552"/>
    </source>
</evidence>
<comment type="similarity">
    <text evidence="1">Belongs to the DEAD box helicase family. DEAH subfamily.</text>
</comment>
<proteinExistence type="inferred from homology"/>
<dbReference type="GO" id="GO:0005737">
    <property type="term" value="C:cytoplasm"/>
    <property type="evidence" value="ECO:0007669"/>
    <property type="project" value="TreeGrafter"/>
</dbReference>
<feature type="region of interest" description="Disordered" evidence="8">
    <location>
        <begin position="1"/>
        <end position="27"/>
    </location>
</feature>
<dbReference type="PANTHER" id="PTHR18934:SF237">
    <property type="entry name" value="ATP-DEPENDENT DNA_RNA HELICASE DHX36"/>
    <property type="match status" value="1"/>
</dbReference>
<name>A0A834HQQ5_RHYFE</name>
<evidence type="ECO:0000256" key="1">
    <source>
        <dbReference type="ARBA" id="ARBA00008792"/>
    </source>
</evidence>
<dbReference type="SMART" id="SM00487">
    <property type="entry name" value="DEXDc"/>
    <property type="match status" value="1"/>
</dbReference>
<dbReference type="EC" id="3.6.4.13" evidence="2"/>
<dbReference type="Pfam" id="PF21010">
    <property type="entry name" value="HA2_C"/>
    <property type="match status" value="1"/>
</dbReference>
<gene>
    <name evidence="12" type="ORF">GWI33_004148</name>
    <name evidence="11" type="ORF">GWI33_004158</name>
</gene>
<dbReference type="Pfam" id="PF04408">
    <property type="entry name" value="WHD_HA2"/>
    <property type="match status" value="1"/>
</dbReference>
<dbReference type="Proteomes" id="UP000625711">
    <property type="component" value="Unassembled WGS sequence"/>
</dbReference>
<dbReference type="CDD" id="cd18791">
    <property type="entry name" value="SF2_C_RHA"/>
    <property type="match status" value="1"/>
</dbReference>
<dbReference type="Pfam" id="PF00270">
    <property type="entry name" value="DEAD"/>
    <property type="match status" value="1"/>
</dbReference>
<dbReference type="InterPro" id="IPR027417">
    <property type="entry name" value="P-loop_NTPase"/>
</dbReference>
<evidence type="ECO:0000256" key="7">
    <source>
        <dbReference type="ARBA" id="ARBA00022884"/>
    </source>
</evidence>
<dbReference type="FunFam" id="1.20.120.1080:FF:000002">
    <property type="entry name" value="Putative ATP-dependent RNA helicase DHX36"/>
    <property type="match status" value="1"/>
</dbReference>
<dbReference type="Pfam" id="PF07717">
    <property type="entry name" value="OB_NTP_bind"/>
    <property type="match status" value="1"/>
</dbReference>
<evidence type="ECO:0000259" key="10">
    <source>
        <dbReference type="PROSITE" id="PS51194"/>
    </source>
</evidence>
<dbReference type="InterPro" id="IPR014001">
    <property type="entry name" value="Helicase_ATP-bd"/>
</dbReference>
<reference evidence="11" key="1">
    <citation type="submission" date="2020-08" db="EMBL/GenBank/DDBJ databases">
        <title>Genome sequencing and assembly of the red palm weevil Rhynchophorus ferrugineus.</title>
        <authorList>
            <person name="Dias G.B."/>
            <person name="Bergman C.M."/>
            <person name="Manee M."/>
        </authorList>
    </citation>
    <scope>NUCLEOTIDE SEQUENCE</scope>
    <source>
        <strain evidence="11">AA-2017</strain>
        <tissue evidence="11">Whole larva</tissue>
    </source>
</reference>
<feature type="domain" description="Helicase ATP-binding" evidence="9">
    <location>
        <begin position="175"/>
        <end position="343"/>
    </location>
</feature>
<dbReference type="EMBL" id="JAACXV010023981">
    <property type="protein sequence ID" value="KAF7262750.1"/>
    <property type="molecule type" value="Genomic_DNA"/>
</dbReference>
<dbReference type="GO" id="GO:0016787">
    <property type="term" value="F:hydrolase activity"/>
    <property type="evidence" value="ECO:0007669"/>
    <property type="project" value="UniProtKB-KW"/>
</dbReference>
<evidence type="ECO:0000256" key="3">
    <source>
        <dbReference type="ARBA" id="ARBA00022741"/>
    </source>
</evidence>
<feature type="region of interest" description="Disordered" evidence="8">
    <location>
        <begin position="45"/>
        <end position="65"/>
    </location>
</feature>
<evidence type="ECO:0000256" key="8">
    <source>
        <dbReference type="SAM" id="MobiDB-lite"/>
    </source>
</evidence>
<dbReference type="AlphaFoldDB" id="A0A834HQQ5"/>
<dbReference type="SMART" id="SM00847">
    <property type="entry name" value="HA2"/>
    <property type="match status" value="1"/>
</dbReference>
<dbReference type="EMBL" id="JAACXV010023977">
    <property type="protein sequence ID" value="KAF7262761.1"/>
    <property type="molecule type" value="Genomic_DNA"/>
</dbReference>
<dbReference type="GO" id="GO:0003678">
    <property type="term" value="F:DNA helicase activity"/>
    <property type="evidence" value="ECO:0007669"/>
    <property type="project" value="TreeGrafter"/>
</dbReference>
<dbReference type="InterPro" id="IPR059023">
    <property type="entry name" value="RNA_hel_CTD"/>
</dbReference>
<dbReference type="PROSITE" id="PS51194">
    <property type="entry name" value="HELICASE_CTER"/>
    <property type="match status" value="1"/>
</dbReference>
<dbReference type="GO" id="GO:0005524">
    <property type="term" value="F:ATP binding"/>
    <property type="evidence" value="ECO:0007669"/>
    <property type="project" value="UniProtKB-KW"/>
</dbReference>
<accession>A0A834HQQ5</accession>
<keyword evidence="13" id="KW-1185">Reference proteome</keyword>
<dbReference type="GO" id="GO:0005634">
    <property type="term" value="C:nucleus"/>
    <property type="evidence" value="ECO:0007669"/>
    <property type="project" value="TreeGrafter"/>
</dbReference>
<keyword evidence="7" id="KW-0694">RNA-binding</keyword>
<dbReference type="PANTHER" id="PTHR18934">
    <property type="entry name" value="ATP-DEPENDENT RNA HELICASE"/>
    <property type="match status" value="1"/>
</dbReference>
<evidence type="ECO:0000256" key="5">
    <source>
        <dbReference type="ARBA" id="ARBA00022806"/>
    </source>
</evidence>
<feature type="domain" description="Helicase C-terminal" evidence="10">
    <location>
        <begin position="422"/>
        <end position="596"/>
    </location>
</feature>
<dbReference type="InterPro" id="IPR048333">
    <property type="entry name" value="HA2_WH"/>
</dbReference>
<evidence type="ECO:0000256" key="4">
    <source>
        <dbReference type="ARBA" id="ARBA00022801"/>
    </source>
</evidence>
<keyword evidence="4" id="KW-0378">Hydrolase</keyword>
<keyword evidence="5" id="KW-0347">Helicase</keyword>
<evidence type="ECO:0000313" key="12">
    <source>
        <dbReference type="EMBL" id="KAF7262761.1"/>
    </source>
</evidence>
<evidence type="ECO:0000256" key="6">
    <source>
        <dbReference type="ARBA" id="ARBA00022840"/>
    </source>
</evidence>
<dbReference type="InterPro" id="IPR002464">
    <property type="entry name" value="DNA/RNA_helicase_DEAH_CS"/>
</dbReference>
<dbReference type="PROSITE" id="PS00690">
    <property type="entry name" value="DEAH_ATP_HELICASE"/>
    <property type="match status" value="1"/>
</dbReference>
<keyword evidence="3" id="KW-0547">Nucleotide-binding</keyword>
<dbReference type="PROSITE" id="PS51192">
    <property type="entry name" value="HELICASE_ATP_BIND_1"/>
    <property type="match status" value="1"/>
</dbReference>
<dbReference type="InterPro" id="IPR011545">
    <property type="entry name" value="DEAD/DEAH_box_helicase_dom"/>
</dbReference>
<evidence type="ECO:0000313" key="11">
    <source>
        <dbReference type="EMBL" id="KAF7262750.1"/>
    </source>
</evidence>